<dbReference type="SMART" id="SM00636">
    <property type="entry name" value="Glyco_18"/>
    <property type="match status" value="1"/>
</dbReference>
<dbReference type="PANTHER" id="PTHR47700:SF2">
    <property type="entry name" value="CHITINASE"/>
    <property type="match status" value="1"/>
</dbReference>
<evidence type="ECO:0000256" key="3">
    <source>
        <dbReference type="ARBA" id="ARBA00023026"/>
    </source>
</evidence>
<dbReference type="GeneID" id="27723686"/>
<dbReference type="OrthoDB" id="73875at2759"/>
<feature type="compositionally biased region" description="Polar residues" evidence="4">
    <location>
        <begin position="462"/>
        <end position="474"/>
    </location>
</feature>
<dbReference type="SUPFAM" id="SSF51445">
    <property type="entry name" value="(Trans)glycosidases"/>
    <property type="match status" value="1"/>
</dbReference>
<dbReference type="Proteomes" id="UP000028545">
    <property type="component" value="Unassembled WGS sequence"/>
</dbReference>
<evidence type="ECO:0000256" key="1">
    <source>
        <dbReference type="ARBA" id="ARBA00012729"/>
    </source>
</evidence>
<dbReference type="EMBL" id="JOWA01000093">
    <property type="protein sequence ID" value="KEZ43433.1"/>
    <property type="molecule type" value="Genomic_DNA"/>
</dbReference>
<dbReference type="KEGG" id="sapo:SAPIO_CDS4614"/>
<evidence type="ECO:0000256" key="4">
    <source>
        <dbReference type="SAM" id="MobiDB-lite"/>
    </source>
</evidence>
<accession>A0A084G7X1</accession>
<dbReference type="GO" id="GO:0008061">
    <property type="term" value="F:chitin binding"/>
    <property type="evidence" value="ECO:0007669"/>
    <property type="project" value="UniProtKB-KW"/>
</dbReference>
<feature type="compositionally biased region" description="Basic and acidic residues" evidence="4">
    <location>
        <begin position="475"/>
        <end position="489"/>
    </location>
</feature>
<dbReference type="RefSeq" id="XP_016643232.1">
    <property type="nucleotide sequence ID" value="XM_016787123.1"/>
</dbReference>
<dbReference type="VEuPathDB" id="FungiDB:SAPIO_CDS4614"/>
<proteinExistence type="predicted"/>
<reference evidence="6 7" key="1">
    <citation type="journal article" date="2014" name="Genome Announc.">
        <title>Draft genome sequence of the pathogenic fungus Scedosporium apiospermum.</title>
        <authorList>
            <person name="Vandeputte P."/>
            <person name="Ghamrawi S."/>
            <person name="Rechenmann M."/>
            <person name="Iltis A."/>
            <person name="Giraud S."/>
            <person name="Fleury M."/>
            <person name="Thornton C."/>
            <person name="Delhaes L."/>
            <person name="Meyer W."/>
            <person name="Papon N."/>
            <person name="Bouchara J.P."/>
        </authorList>
    </citation>
    <scope>NUCLEOTIDE SEQUENCE [LARGE SCALE GENOMIC DNA]</scope>
    <source>
        <strain evidence="6 7">IHEM 14462</strain>
    </source>
</reference>
<dbReference type="InterPro" id="IPR011583">
    <property type="entry name" value="Chitinase_II/V-like_cat"/>
</dbReference>
<dbReference type="AlphaFoldDB" id="A0A084G7X1"/>
<gene>
    <name evidence="6" type="ORF">SAPIO_CDS4614</name>
</gene>
<keyword evidence="3" id="KW-0843">Virulence</keyword>
<dbReference type="PANTHER" id="PTHR47700">
    <property type="entry name" value="V CHITINASE, PUTATIVE (AFU_ORTHOLOGUE AFUA_6G13720)-RELATED"/>
    <property type="match status" value="1"/>
</dbReference>
<dbReference type="Pfam" id="PF00704">
    <property type="entry name" value="Glyco_hydro_18"/>
    <property type="match status" value="1"/>
</dbReference>
<evidence type="ECO:0000313" key="7">
    <source>
        <dbReference type="Proteomes" id="UP000028545"/>
    </source>
</evidence>
<dbReference type="GO" id="GO:0005975">
    <property type="term" value="P:carbohydrate metabolic process"/>
    <property type="evidence" value="ECO:0007669"/>
    <property type="project" value="InterPro"/>
</dbReference>
<organism evidence="6 7">
    <name type="scientific">Pseudallescheria apiosperma</name>
    <name type="common">Scedosporium apiospermum</name>
    <dbReference type="NCBI Taxonomy" id="563466"/>
    <lineage>
        <taxon>Eukaryota</taxon>
        <taxon>Fungi</taxon>
        <taxon>Dikarya</taxon>
        <taxon>Ascomycota</taxon>
        <taxon>Pezizomycotina</taxon>
        <taxon>Sordariomycetes</taxon>
        <taxon>Hypocreomycetidae</taxon>
        <taxon>Microascales</taxon>
        <taxon>Microascaceae</taxon>
        <taxon>Scedosporium</taxon>
    </lineage>
</organism>
<keyword evidence="2" id="KW-0147">Chitin-binding</keyword>
<evidence type="ECO:0000313" key="6">
    <source>
        <dbReference type="EMBL" id="KEZ43433.1"/>
    </source>
</evidence>
<evidence type="ECO:0000256" key="2">
    <source>
        <dbReference type="ARBA" id="ARBA00022669"/>
    </source>
</evidence>
<protein>
    <recommendedName>
        <fullName evidence="1">chitinase</fullName>
        <ecNumber evidence="1">3.2.1.14</ecNumber>
    </recommendedName>
</protein>
<comment type="caution">
    <text evidence="6">The sequence shown here is derived from an EMBL/GenBank/DDBJ whole genome shotgun (WGS) entry which is preliminary data.</text>
</comment>
<feature type="domain" description="GH18" evidence="5">
    <location>
        <begin position="1"/>
        <end position="302"/>
    </location>
</feature>
<keyword evidence="7" id="KW-1185">Reference proteome</keyword>
<dbReference type="EC" id="3.2.1.14" evidence="1"/>
<name>A0A084G7X1_PSEDA</name>
<dbReference type="OMA" id="RDWVKFG"/>
<dbReference type="HOGENOM" id="CLU_001482_3_0_1"/>
<evidence type="ECO:0000259" key="5">
    <source>
        <dbReference type="PROSITE" id="PS51910"/>
    </source>
</evidence>
<sequence>MAFYDAFNTKDRPNCYDINVSAIPDYFSHIHFAFADLTADYQLDVSRTSDQFEALKKMPNKKIISIGIGEKFNSTMSKMLHAGVQSDKADLFSQSIGAFIDSHGLDGVSLAWSPYAGEVDQYISFLGTLRSQLPAGKTISVAIDRHFQDPKYKIKQIADAIDHFIFKAFDYHGYLDVLSQPQLFTNSGVPSTKIFIGMAHHGRSVKLADAECFNTTYPAFETYFPFDEDDKDKPPIVRDIYDSASKANIFIYNDDQYISWLDREARMDWFSALVDYDIGGIVDWMYDLTFGVDTLIRPMKANDTNIAPRCDFSRKFKDLNEVDRAMSEEGVNPECAGYYSLIALESMLDDAIQAYEDIDSDNFNENWDSYGSHINNTIQIQLDRCINWIDNGPCNKYFHCAMEEADQFLDEGTCPLGKYDPARFSDYVVTYTLEDEDGFYRTLSEEYGIERDWVKFGETLEQQKCHTQPQQSDSPQHDGPGRRLSRRQECHSYRREVKNKPMKADDIQVSNPKELIKQVSANLTSIQAAFTEQRMAIISSLWNGTYHEPAEAYSMPVFMFMQAVESMNQAAAIGEEYRKEKDEKKRKEMVLSIITGMLIFIPFAGEAAAAIGWASSTIAKIGILIGAAGDAGLMGVDLVQNPEAAPMAALGMLLMGGGARSAKRVAELAEAKKAMGGDDLAKLGAVFKANEDKLQAILNVCRKQ</sequence>
<dbReference type="InterPro" id="IPR001223">
    <property type="entry name" value="Glyco_hydro18_cat"/>
</dbReference>
<dbReference type="PROSITE" id="PS51910">
    <property type="entry name" value="GH18_2"/>
    <property type="match status" value="1"/>
</dbReference>
<dbReference type="InterPro" id="IPR017853">
    <property type="entry name" value="GH"/>
</dbReference>
<dbReference type="Gene3D" id="3.20.20.80">
    <property type="entry name" value="Glycosidases"/>
    <property type="match status" value="1"/>
</dbReference>
<dbReference type="GO" id="GO:0008843">
    <property type="term" value="F:endochitinase activity"/>
    <property type="evidence" value="ECO:0007669"/>
    <property type="project" value="UniProtKB-EC"/>
</dbReference>
<feature type="region of interest" description="Disordered" evidence="4">
    <location>
        <begin position="462"/>
        <end position="489"/>
    </location>
</feature>
<dbReference type="InterPro" id="IPR053214">
    <property type="entry name" value="LysM12-like"/>
</dbReference>